<proteinExistence type="predicted"/>
<evidence type="ECO:0000313" key="9">
    <source>
        <dbReference type="EMBL" id="EKF18455.1"/>
    </source>
</evidence>
<dbReference type="InterPro" id="IPR027417">
    <property type="entry name" value="P-loop_NTPase"/>
</dbReference>
<gene>
    <name evidence="9" type="ORF">NA2_12448</name>
</gene>
<evidence type="ECO:0000256" key="1">
    <source>
        <dbReference type="ARBA" id="ARBA00004651"/>
    </source>
</evidence>
<dbReference type="OrthoDB" id="8404680at2"/>
<keyword evidence="4 7" id="KW-1133">Transmembrane helix</keyword>
<feature type="region of interest" description="Disordered" evidence="6">
    <location>
        <begin position="625"/>
        <end position="645"/>
    </location>
</feature>
<dbReference type="AlphaFoldDB" id="K2MCE2"/>
<evidence type="ECO:0000256" key="3">
    <source>
        <dbReference type="ARBA" id="ARBA00022692"/>
    </source>
</evidence>
<dbReference type="Pfam" id="PF02706">
    <property type="entry name" value="Wzz"/>
    <property type="match status" value="1"/>
</dbReference>
<dbReference type="RefSeq" id="WP_008597291.1">
    <property type="nucleotide sequence ID" value="NZ_AMRM01000013.1"/>
</dbReference>
<protein>
    <submittedName>
        <fullName evidence="9">Lipopolysaccharide biosynthesis protein</fullName>
    </submittedName>
</protein>
<dbReference type="Gene3D" id="3.40.50.300">
    <property type="entry name" value="P-loop containing nucleotide triphosphate hydrolases"/>
    <property type="match status" value="1"/>
</dbReference>
<feature type="transmembrane region" description="Helical" evidence="7">
    <location>
        <begin position="39"/>
        <end position="58"/>
    </location>
</feature>
<dbReference type="PANTHER" id="PTHR32309:SF13">
    <property type="entry name" value="FERRIC ENTEROBACTIN TRANSPORT PROTEIN FEPE"/>
    <property type="match status" value="1"/>
</dbReference>
<evidence type="ECO:0000256" key="6">
    <source>
        <dbReference type="SAM" id="MobiDB-lite"/>
    </source>
</evidence>
<dbReference type="SUPFAM" id="SSF52540">
    <property type="entry name" value="P-loop containing nucleoside triphosphate hydrolases"/>
    <property type="match status" value="1"/>
</dbReference>
<comment type="subcellular location">
    <subcellularLocation>
        <location evidence="1">Cell membrane</location>
        <topology evidence="1">Multi-pass membrane protein</topology>
    </subcellularLocation>
</comment>
<dbReference type="EMBL" id="AMRM01000013">
    <property type="protein sequence ID" value="EKF18455.1"/>
    <property type="molecule type" value="Genomic_DNA"/>
</dbReference>
<feature type="domain" description="Polysaccharide chain length determinant N-terminal" evidence="8">
    <location>
        <begin position="26"/>
        <end position="116"/>
    </location>
</feature>
<dbReference type="PATRIC" id="fig|391937.3.peg.2558"/>
<dbReference type="GO" id="GO:0005886">
    <property type="term" value="C:plasma membrane"/>
    <property type="evidence" value="ECO:0007669"/>
    <property type="project" value="UniProtKB-SubCell"/>
</dbReference>
<evidence type="ECO:0000313" key="10">
    <source>
        <dbReference type="Proteomes" id="UP000006786"/>
    </source>
</evidence>
<name>K2MCE2_9HYPH</name>
<reference evidence="9 10" key="1">
    <citation type="journal article" date="2012" name="J. Bacteriol.">
        <title>Genome Sequence of Nitratireductor pacificus Type Strain pht-3B.</title>
        <authorList>
            <person name="Lai Q."/>
            <person name="Li G."/>
            <person name="Shao Z."/>
        </authorList>
    </citation>
    <scope>NUCLEOTIDE SEQUENCE [LARGE SCALE GENOMIC DNA]</scope>
    <source>
        <strain evidence="10">pht-3B</strain>
    </source>
</reference>
<sequence length="785" mass="84454">MVVQEIRKFPSGDYARPGNDLPAEYISFRDIWSFLRRHMLILALMTGLGAALGALYIAKTQPTYSSIARIVIDREQGRIASQDASTGTIIIETAEIASEVEIVKSEAIARSVINELNLTEDPEIRDSTSWRSMVRGAFASLGAFFGGSEEGAGEEAGPPDEEDIMRRTMAGFLGRVSVRRVGQSYVLEIGYTSTDPVKAARAANAIANTYMRSTLDAKSETIARGANWIQDKLVEIGRQAHEAALSVEQFRNSNDIEQIGTATALDQQQLGEISAQLLAARANTASEAARLETTSRLLEGDLADGYVAEALNNAEINRLRGELGAARTRLESLGGRYGADSTPARAARDEITRLEGQIRSELLRIQGVYKAALDTARSREALLEAELEEIRGGVSRRNLARVELTELESRATTYRRMYESVLQQLITTLQKQSFPIGDARMVTAATPPLAKNWPKTTLIMPLALVLGFAGGLGLAGLRDVFDRRINSGERLGRELGLPTLGYVPFTRFRSGAIAGATTEPAAALRYVLDAPYSGFSEALRSVKNAIDAAFPANGPIIVGVTSVGLGEGKTTIATNLAQLYSNEGVAVVLVDASFTSPSISRLAKARGHALGLSVCGTPAAPAVIENDEKASKHRSGGDGDTAVRERPTVVHEQASSLEDPPVLPVLTVEQIKQAAHPGHRYGHLPALRQQLETLRGRYSVIIVDLSTFATSADTRVISTHLDGILLVLGNRRKMTVEWLAGALATFGKSRVGLLGVVFNRTLGPRRLPAAALGGLWPNGWRDGKA</sequence>
<accession>K2MCE2</accession>
<keyword evidence="2" id="KW-1003">Cell membrane</keyword>
<evidence type="ECO:0000256" key="2">
    <source>
        <dbReference type="ARBA" id="ARBA00022475"/>
    </source>
</evidence>
<dbReference type="PANTHER" id="PTHR32309">
    <property type="entry name" value="TYROSINE-PROTEIN KINASE"/>
    <property type="match status" value="1"/>
</dbReference>
<keyword evidence="5 7" id="KW-0472">Membrane</keyword>
<comment type="caution">
    <text evidence="9">The sequence shown here is derived from an EMBL/GenBank/DDBJ whole genome shotgun (WGS) entry which is preliminary data.</text>
</comment>
<organism evidence="9 10">
    <name type="scientific">Nitratireductor pacificus pht-3B</name>
    <dbReference type="NCBI Taxonomy" id="391937"/>
    <lineage>
        <taxon>Bacteria</taxon>
        <taxon>Pseudomonadati</taxon>
        <taxon>Pseudomonadota</taxon>
        <taxon>Alphaproteobacteria</taxon>
        <taxon>Hyphomicrobiales</taxon>
        <taxon>Phyllobacteriaceae</taxon>
        <taxon>Nitratireductor</taxon>
    </lineage>
</organism>
<evidence type="ECO:0000259" key="8">
    <source>
        <dbReference type="Pfam" id="PF02706"/>
    </source>
</evidence>
<dbReference type="eggNOG" id="COG0489">
    <property type="taxonomic scope" value="Bacteria"/>
</dbReference>
<dbReference type="InterPro" id="IPR050445">
    <property type="entry name" value="Bact_polysacc_biosynth/exp"/>
</dbReference>
<keyword evidence="3 7" id="KW-0812">Transmembrane</keyword>
<dbReference type="Proteomes" id="UP000006786">
    <property type="component" value="Unassembled WGS sequence"/>
</dbReference>
<dbReference type="eggNOG" id="COG3206">
    <property type="taxonomic scope" value="Bacteria"/>
</dbReference>
<dbReference type="GO" id="GO:0004713">
    <property type="term" value="F:protein tyrosine kinase activity"/>
    <property type="evidence" value="ECO:0007669"/>
    <property type="project" value="TreeGrafter"/>
</dbReference>
<feature type="compositionally biased region" description="Basic and acidic residues" evidence="6">
    <location>
        <begin position="626"/>
        <end position="645"/>
    </location>
</feature>
<keyword evidence="10" id="KW-1185">Reference proteome</keyword>
<dbReference type="InterPro" id="IPR003856">
    <property type="entry name" value="LPS_length_determ_N"/>
</dbReference>
<evidence type="ECO:0000256" key="5">
    <source>
        <dbReference type="ARBA" id="ARBA00023136"/>
    </source>
</evidence>
<evidence type="ECO:0000256" key="4">
    <source>
        <dbReference type="ARBA" id="ARBA00022989"/>
    </source>
</evidence>
<evidence type="ECO:0000256" key="7">
    <source>
        <dbReference type="SAM" id="Phobius"/>
    </source>
</evidence>
<dbReference type="STRING" id="391937.NA2_12448"/>